<dbReference type="PATRIC" id="fig|1214179.4.peg.857"/>
<feature type="region of interest" description="Disordered" evidence="1">
    <location>
        <begin position="162"/>
        <end position="193"/>
    </location>
</feature>
<dbReference type="InterPro" id="IPR009660">
    <property type="entry name" value="Phage_A500_Gp15"/>
</dbReference>
<name>A0A075SGC9_STRSU</name>
<dbReference type="EMBL" id="CP008921">
    <property type="protein sequence ID" value="AIG43329.1"/>
    <property type="molecule type" value="Genomic_DNA"/>
</dbReference>
<evidence type="ECO:0000313" key="3">
    <source>
        <dbReference type="Proteomes" id="UP000028185"/>
    </source>
</evidence>
<feature type="region of interest" description="Disordered" evidence="1">
    <location>
        <begin position="81"/>
        <end position="102"/>
    </location>
</feature>
<dbReference type="HOGENOM" id="CLU_108800_0_0_9"/>
<evidence type="ECO:0008006" key="4">
    <source>
        <dbReference type="Google" id="ProtNLM"/>
    </source>
</evidence>
<dbReference type="RefSeq" id="WP_024390525.1">
    <property type="nucleotide sequence ID" value="NZ_ALLE01000011.1"/>
</dbReference>
<evidence type="ECO:0000256" key="1">
    <source>
        <dbReference type="SAM" id="MobiDB-lite"/>
    </source>
</evidence>
<accession>A0A075SGC9</accession>
<protein>
    <recommendedName>
        <fullName evidence="4">Phage Gp15 protein</fullName>
    </recommendedName>
</protein>
<reference evidence="2 3" key="1">
    <citation type="journal article" date="2014" name="Genome Announc.">
        <title>Whole-Genome Sequence of Streptococcus suis Serotype 4 Reference Strain 6407.</title>
        <authorList>
            <person name="Wang K."/>
            <person name="Chen J."/>
            <person name="Yao H."/>
            <person name="Lu C."/>
        </authorList>
    </citation>
    <scope>NUCLEOTIDE SEQUENCE [LARGE SCALE GENOMIC DNA]</scope>
    <source>
        <strain evidence="2">6407</strain>
    </source>
</reference>
<organism evidence="2 3">
    <name type="scientific">Streptococcus suis 6407</name>
    <dbReference type="NCBI Taxonomy" id="1214179"/>
    <lineage>
        <taxon>Bacteria</taxon>
        <taxon>Bacillati</taxon>
        <taxon>Bacillota</taxon>
        <taxon>Bacilli</taxon>
        <taxon>Lactobacillales</taxon>
        <taxon>Streptococcaceae</taxon>
        <taxon>Streptococcus</taxon>
    </lineage>
</organism>
<dbReference type="Proteomes" id="UP000028185">
    <property type="component" value="Chromosome"/>
</dbReference>
<dbReference type="AlphaFoldDB" id="A0A075SGC9"/>
<gene>
    <name evidence="2" type="ORF">ID09_04495</name>
</gene>
<proteinExistence type="predicted"/>
<evidence type="ECO:0000313" key="2">
    <source>
        <dbReference type="EMBL" id="AIG43329.1"/>
    </source>
</evidence>
<sequence length="193" mass="22368">MRLNDPLYDSFEFDGVVYPLDLSFNKVLDTFDCLRDDLLSDLDKVQSCVGIITGNFDVELSLAIDLWLHIRKHFIDSQEDDEVQYDRQGNPMPQIKNEGTGPRLMDLEKDAEYIYASFLQAYGINLLKVQNQLSWQEFKALLNSLPDNTVMQQIVQIRAWKPSSGESSDYRQKMRQLQAKYRLDDGEEEEDGS</sequence>
<dbReference type="Pfam" id="PF06854">
    <property type="entry name" value="Phage_Gp15"/>
    <property type="match status" value="1"/>
</dbReference>